<evidence type="ECO:0000256" key="5">
    <source>
        <dbReference type="ARBA" id="ARBA00023136"/>
    </source>
</evidence>
<dbReference type="PANTHER" id="PTHR13144:SF0">
    <property type="entry name" value="PROTEIN TEX261"/>
    <property type="match status" value="1"/>
</dbReference>
<dbReference type="GO" id="GO:0006888">
    <property type="term" value="P:endoplasmic reticulum to Golgi vesicle-mediated transport"/>
    <property type="evidence" value="ECO:0007669"/>
    <property type="project" value="InterPro"/>
</dbReference>
<name>A0A1R3RR03_ASPC5</name>
<dbReference type="InterPro" id="IPR007277">
    <property type="entry name" value="Svp26/Tex261"/>
</dbReference>
<dbReference type="OrthoDB" id="28257at2759"/>
<dbReference type="GO" id="GO:0000139">
    <property type="term" value="C:Golgi membrane"/>
    <property type="evidence" value="ECO:0007669"/>
    <property type="project" value="TreeGrafter"/>
</dbReference>
<feature type="transmembrane region" description="Helical" evidence="6">
    <location>
        <begin position="160"/>
        <end position="179"/>
    </location>
</feature>
<keyword evidence="7" id="KW-0732">Signal</keyword>
<evidence type="ECO:0000256" key="4">
    <source>
        <dbReference type="ARBA" id="ARBA00022989"/>
    </source>
</evidence>
<dbReference type="STRING" id="602072.A0A1R3RR03"/>
<comment type="subcellular location">
    <subcellularLocation>
        <location evidence="1">Membrane</location>
        <topology evidence="1">Multi-pass membrane protein</topology>
    </subcellularLocation>
</comment>
<dbReference type="PANTHER" id="PTHR13144">
    <property type="entry name" value="TEX261 PROTEIN"/>
    <property type="match status" value="1"/>
</dbReference>
<feature type="chain" id="PRO_5013317615" evidence="7">
    <location>
        <begin position="18"/>
        <end position="250"/>
    </location>
</feature>
<dbReference type="VEuPathDB" id="FungiDB:ASPCADRAFT_205697"/>
<keyword evidence="3 6" id="KW-0812">Transmembrane</keyword>
<feature type="transmembrane region" description="Helical" evidence="6">
    <location>
        <begin position="82"/>
        <end position="99"/>
    </location>
</feature>
<dbReference type="GO" id="GO:0030134">
    <property type="term" value="C:COPII-coated ER to Golgi transport vesicle"/>
    <property type="evidence" value="ECO:0007669"/>
    <property type="project" value="TreeGrafter"/>
</dbReference>
<dbReference type="Pfam" id="PF04148">
    <property type="entry name" value="Erv26"/>
    <property type="match status" value="1"/>
</dbReference>
<evidence type="ECO:0000256" key="3">
    <source>
        <dbReference type="ARBA" id="ARBA00022692"/>
    </source>
</evidence>
<keyword evidence="9" id="KW-1185">Reference proteome</keyword>
<evidence type="ECO:0000256" key="6">
    <source>
        <dbReference type="SAM" id="Phobius"/>
    </source>
</evidence>
<dbReference type="GO" id="GO:0097020">
    <property type="term" value="F:COPII receptor activity"/>
    <property type="evidence" value="ECO:0007669"/>
    <property type="project" value="InterPro"/>
</dbReference>
<keyword evidence="4 6" id="KW-1133">Transmembrane helix</keyword>
<feature type="transmembrane region" description="Helical" evidence="6">
    <location>
        <begin position="27"/>
        <end position="47"/>
    </location>
</feature>
<feature type="transmembrane region" description="Helical" evidence="6">
    <location>
        <begin position="111"/>
        <end position="129"/>
    </location>
</feature>
<evidence type="ECO:0000256" key="1">
    <source>
        <dbReference type="ARBA" id="ARBA00004141"/>
    </source>
</evidence>
<dbReference type="OMA" id="MGANERF"/>
<accession>A0A1R3RR03</accession>
<evidence type="ECO:0000256" key="2">
    <source>
        <dbReference type="ARBA" id="ARBA00008096"/>
    </source>
</evidence>
<feature type="signal peptide" evidence="7">
    <location>
        <begin position="1"/>
        <end position="17"/>
    </location>
</feature>
<protein>
    <submittedName>
        <fullName evidence="8">Uncharacterized protein</fullName>
    </submittedName>
</protein>
<dbReference type="Proteomes" id="UP000188318">
    <property type="component" value="Unassembled WGS sequence"/>
</dbReference>
<evidence type="ECO:0000256" key="7">
    <source>
        <dbReference type="SAM" id="SignalP"/>
    </source>
</evidence>
<dbReference type="GO" id="GO:0005789">
    <property type="term" value="C:endoplasmic reticulum membrane"/>
    <property type="evidence" value="ECO:0007669"/>
    <property type="project" value="TreeGrafter"/>
</dbReference>
<proteinExistence type="inferred from homology"/>
<gene>
    <name evidence="8" type="ORF">ASPCADRAFT_205697</name>
</gene>
<dbReference type="AlphaFoldDB" id="A0A1R3RR03"/>
<comment type="similarity">
    <text evidence="2">Belongs to the SVP26 family.</text>
</comment>
<dbReference type="EMBL" id="KV907497">
    <property type="protein sequence ID" value="OOF96915.1"/>
    <property type="molecule type" value="Genomic_DNA"/>
</dbReference>
<evidence type="ECO:0000313" key="8">
    <source>
        <dbReference type="EMBL" id="OOF96915.1"/>
    </source>
</evidence>
<organism evidence="8 9">
    <name type="scientific">Aspergillus carbonarius (strain ITEM 5010)</name>
    <dbReference type="NCBI Taxonomy" id="602072"/>
    <lineage>
        <taxon>Eukaryota</taxon>
        <taxon>Fungi</taxon>
        <taxon>Dikarya</taxon>
        <taxon>Ascomycota</taxon>
        <taxon>Pezizomycotina</taxon>
        <taxon>Eurotiomycetes</taxon>
        <taxon>Eurotiomycetidae</taxon>
        <taxon>Eurotiales</taxon>
        <taxon>Aspergillaceae</taxon>
        <taxon>Aspergillus</taxon>
        <taxon>Aspergillus subgen. Circumdati</taxon>
    </lineage>
</organism>
<sequence length="250" mass="28114">MTTTALSFLLLPLPSSAKNTPITRDLRTYMLSRLTFLLASGLYYLSELVEEHTVLARRLLYRLIYIIIAVQVLLTVFDRFPFSLSALSIGSHIVYASNLRRFPIVKLSDPLFVLSCVLVGLNHWLWFRYFSGPLPSSRSATSWRQPYQVNIEDMPTFTEVASYFGLCVWLVPFALFVSLSAGDNILPSMGSEYATGDRMPTSGFSRSSLPSDGKLKNKGMAKALVDGLRDWVKENGELMGFWKGERAKGF</sequence>
<reference evidence="9" key="1">
    <citation type="journal article" date="2017" name="Genome Biol.">
        <title>Comparative genomics reveals high biological diversity and specific adaptations in the industrially and medically important fungal genus Aspergillus.</title>
        <authorList>
            <person name="de Vries R.P."/>
            <person name="Riley R."/>
            <person name="Wiebenga A."/>
            <person name="Aguilar-Osorio G."/>
            <person name="Amillis S."/>
            <person name="Uchima C.A."/>
            <person name="Anderluh G."/>
            <person name="Asadollahi M."/>
            <person name="Askin M."/>
            <person name="Barry K."/>
            <person name="Battaglia E."/>
            <person name="Bayram O."/>
            <person name="Benocci T."/>
            <person name="Braus-Stromeyer S.A."/>
            <person name="Caldana C."/>
            <person name="Canovas D."/>
            <person name="Cerqueira G.C."/>
            <person name="Chen F."/>
            <person name="Chen W."/>
            <person name="Choi C."/>
            <person name="Clum A."/>
            <person name="Dos Santos R.A."/>
            <person name="Damasio A.R."/>
            <person name="Diallinas G."/>
            <person name="Emri T."/>
            <person name="Fekete E."/>
            <person name="Flipphi M."/>
            <person name="Freyberg S."/>
            <person name="Gallo A."/>
            <person name="Gournas C."/>
            <person name="Habgood R."/>
            <person name="Hainaut M."/>
            <person name="Harispe M.L."/>
            <person name="Henrissat B."/>
            <person name="Hilden K.S."/>
            <person name="Hope R."/>
            <person name="Hossain A."/>
            <person name="Karabika E."/>
            <person name="Karaffa L."/>
            <person name="Karanyi Z."/>
            <person name="Krasevec N."/>
            <person name="Kuo A."/>
            <person name="Kusch H."/>
            <person name="LaButti K."/>
            <person name="Lagendijk E.L."/>
            <person name="Lapidus A."/>
            <person name="Levasseur A."/>
            <person name="Lindquist E."/>
            <person name="Lipzen A."/>
            <person name="Logrieco A.F."/>
            <person name="MacCabe A."/>
            <person name="Maekelae M.R."/>
            <person name="Malavazi I."/>
            <person name="Melin P."/>
            <person name="Meyer V."/>
            <person name="Mielnichuk N."/>
            <person name="Miskei M."/>
            <person name="Molnar A.P."/>
            <person name="Mule G."/>
            <person name="Ngan C.Y."/>
            <person name="Orejas M."/>
            <person name="Orosz E."/>
            <person name="Ouedraogo J.P."/>
            <person name="Overkamp K.M."/>
            <person name="Park H.-S."/>
            <person name="Perrone G."/>
            <person name="Piumi F."/>
            <person name="Punt P.J."/>
            <person name="Ram A.F."/>
            <person name="Ramon A."/>
            <person name="Rauscher S."/>
            <person name="Record E."/>
            <person name="Riano-Pachon D.M."/>
            <person name="Robert V."/>
            <person name="Roehrig J."/>
            <person name="Ruller R."/>
            <person name="Salamov A."/>
            <person name="Salih N.S."/>
            <person name="Samson R.A."/>
            <person name="Sandor E."/>
            <person name="Sanguinetti M."/>
            <person name="Schuetze T."/>
            <person name="Sepcic K."/>
            <person name="Shelest E."/>
            <person name="Sherlock G."/>
            <person name="Sophianopoulou V."/>
            <person name="Squina F.M."/>
            <person name="Sun H."/>
            <person name="Susca A."/>
            <person name="Todd R.B."/>
            <person name="Tsang A."/>
            <person name="Unkles S.E."/>
            <person name="van de Wiele N."/>
            <person name="van Rossen-Uffink D."/>
            <person name="Oliveira J.V."/>
            <person name="Vesth T.C."/>
            <person name="Visser J."/>
            <person name="Yu J.-H."/>
            <person name="Zhou M."/>
            <person name="Andersen M.R."/>
            <person name="Archer D.B."/>
            <person name="Baker S.E."/>
            <person name="Benoit I."/>
            <person name="Brakhage A.A."/>
            <person name="Braus G.H."/>
            <person name="Fischer R."/>
            <person name="Frisvad J.C."/>
            <person name="Goldman G.H."/>
            <person name="Houbraken J."/>
            <person name="Oakley B."/>
            <person name="Pocsi I."/>
            <person name="Scazzocchio C."/>
            <person name="Seiboth B."/>
            <person name="vanKuyk P.A."/>
            <person name="Wortman J."/>
            <person name="Dyer P.S."/>
            <person name="Grigoriev I.V."/>
        </authorList>
    </citation>
    <scope>NUCLEOTIDE SEQUENCE [LARGE SCALE GENOMIC DNA]</scope>
    <source>
        <strain evidence="9">ITEM 5010</strain>
    </source>
</reference>
<evidence type="ECO:0000313" key="9">
    <source>
        <dbReference type="Proteomes" id="UP000188318"/>
    </source>
</evidence>
<feature type="transmembrane region" description="Helical" evidence="6">
    <location>
        <begin position="59"/>
        <end position="76"/>
    </location>
</feature>
<keyword evidence="5 6" id="KW-0472">Membrane</keyword>